<protein>
    <recommendedName>
        <fullName evidence="3">Methyltransferase domain-containing protein</fullName>
    </recommendedName>
</protein>
<reference evidence="4" key="2">
    <citation type="submission" date="2025-08" db="UniProtKB">
        <authorList>
            <consortium name="RefSeq"/>
        </authorList>
    </citation>
    <scope>IDENTIFICATION</scope>
</reference>
<dbReference type="SUPFAM" id="SSF53335">
    <property type="entry name" value="S-adenosyl-L-methionine-dependent methyltransferases"/>
    <property type="match status" value="1"/>
</dbReference>
<keyword evidence="2" id="KW-0808">Transferase</keyword>
<dbReference type="Gene3D" id="3.40.50.150">
    <property type="entry name" value="Vaccinia Virus protein VP39"/>
    <property type="match status" value="1"/>
</dbReference>
<feature type="domain" description="Methyltransferase" evidence="3">
    <location>
        <begin position="57"/>
        <end position="152"/>
    </location>
</feature>
<dbReference type="RefSeq" id="XP_001397953.3">
    <property type="nucleotide sequence ID" value="XM_001397916.3"/>
</dbReference>
<gene>
    <name evidence="4" type="ORF">An16g06510</name>
</gene>
<dbReference type="Gene3D" id="1.10.150.290">
    <property type="entry name" value="S-adenosyl-L-methionine-dependent methyltransferases"/>
    <property type="match status" value="1"/>
</dbReference>
<dbReference type="Pfam" id="PF13649">
    <property type="entry name" value="Methyltransf_25"/>
    <property type="match status" value="1"/>
</dbReference>
<dbReference type="PANTHER" id="PTHR43861">
    <property type="entry name" value="TRANS-ACONITATE 2-METHYLTRANSFERASE-RELATED"/>
    <property type="match status" value="1"/>
</dbReference>
<dbReference type="InterPro" id="IPR023149">
    <property type="entry name" value="Trans_acon_MeTrfase_C"/>
</dbReference>
<accession>A0AAJ6QHU5</accession>
<organism evidence="4">
    <name type="scientific">Aspergillus niger</name>
    <dbReference type="NCBI Taxonomy" id="5061"/>
    <lineage>
        <taxon>Eukaryota</taxon>
        <taxon>Fungi</taxon>
        <taxon>Dikarya</taxon>
        <taxon>Ascomycota</taxon>
        <taxon>Pezizomycotina</taxon>
        <taxon>Eurotiomycetes</taxon>
        <taxon>Eurotiomycetidae</taxon>
        <taxon>Eurotiales</taxon>
        <taxon>Aspergillaceae</taxon>
        <taxon>Aspergillus</taxon>
        <taxon>Aspergillus subgen. Circumdati</taxon>
    </lineage>
</organism>
<evidence type="ECO:0000313" key="4">
    <source>
        <dbReference type="RefSeq" id="XP_001397953.3"/>
    </source>
</evidence>
<name>A0AAJ6QHU5_ASPNG</name>
<evidence type="ECO:0000256" key="2">
    <source>
        <dbReference type="ARBA" id="ARBA00022679"/>
    </source>
</evidence>
<evidence type="ECO:0000256" key="1">
    <source>
        <dbReference type="ARBA" id="ARBA00022603"/>
    </source>
</evidence>
<dbReference type="AlphaFoldDB" id="A0AAJ6QHU5"/>
<dbReference type="CDD" id="cd02440">
    <property type="entry name" value="AdoMet_MTases"/>
    <property type="match status" value="1"/>
</dbReference>
<dbReference type="GO" id="GO:0032259">
    <property type="term" value="P:methylation"/>
    <property type="evidence" value="ECO:0007669"/>
    <property type="project" value="UniProtKB-KW"/>
</dbReference>
<reference evidence="4" key="1">
    <citation type="submission" date="2025-02" db="EMBL/GenBank/DDBJ databases">
        <authorList>
            <consortium name="NCBI Genome Project"/>
        </authorList>
    </citation>
    <scope>NUCLEOTIDE SEQUENCE</scope>
</reference>
<proteinExistence type="predicted"/>
<sequence>MFRPRLPLSPHRFSHLRSHPAKTSDWSATQYLKFADERAIPTQDLLSHIPLQSPSHIVDLGCGPGNSTAMLSARYPSCPSISGIDSSPNMIARAKESSNNNTTFAVADVETYSPPPNQPVDLFFSNAVLHWLPRSTRLPTIRRLLLALPPGGVFAFQVPDTLNEPSHTSMREVARTGPWAEHLRGTLVERDELDSPGEIYDALVDCCESLRIWESVYYHSLGSWGEIVEWVKGTGLRPYLDGLRGEEERGEFLKVYEEKLREKYEKRADGRCIGRGQNVGCSDHVIQASGVYGMHACWYNPKFIVRIWNRSSGPFSPEISPALDHSPDAIKIEC</sequence>
<dbReference type="GeneID" id="4989043"/>
<dbReference type="VEuPathDB" id="FungiDB:An16g06510"/>
<dbReference type="InterPro" id="IPR041698">
    <property type="entry name" value="Methyltransf_25"/>
</dbReference>
<dbReference type="GO" id="GO:0008168">
    <property type="term" value="F:methyltransferase activity"/>
    <property type="evidence" value="ECO:0007669"/>
    <property type="project" value="UniProtKB-KW"/>
</dbReference>
<dbReference type="InterPro" id="IPR029063">
    <property type="entry name" value="SAM-dependent_MTases_sf"/>
</dbReference>
<dbReference type="PANTHER" id="PTHR43861:SF1">
    <property type="entry name" value="TRANS-ACONITATE 2-METHYLTRANSFERASE"/>
    <property type="match status" value="1"/>
</dbReference>
<dbReference type="KEGG" id="ang:An16g06510"/>
<evidence type="ECO:0000259" key="3">
    <source>
        <dbReference type="Pfam" id="PF13649"/>
    </source>
</evidence>
<keyword evidence="1" id="KW-0489">Methyltransferase</keyword>